<keyword evidence="1" id="KW-0067">ATP-binding</keyword>
<gene>
    <name evidence="3" type="ORF">PC110_g2052</name>
</gene>
<keyword evidence="1" id="KW-0233">DNA recombination</keyword>
<sequence length="121" mass="13200">MILASVRREGRIALAVSGSGIAAQLLTGGRPAHSTFRLPLNPDDTSTSNFGVRSSEAALLKQTSLIVWDEAPMTHQYQYEAVDRTLQDLLENDLPIGGIAMLLSGDFRQALPVIPELDRQR</sequence>
<reference evidence="3 4" key="1">
    <citation type="submission" date="2018-01" db="EMBL/GenBank/DDBJ databases">
        <title>Draft genome of the strawberry crown rot pathogen Phytophthora cactorum.</title>
        <authorList>
            <person name="Armitage A.D."/>
            <person name="Lysoe E."/>
            <person name="Nellist C.F."/>
            <person name="Harrison R.J."/>
            <person name="Brurberg M.B."/>
        </authorList>
    </citation>
    <scope>NUCLEOTIDE SEQUENCE [LARGE SCALE GENOMIC DNA]</scope>
    <source>
        <strain evidence="3 4">10300</strain>
    </source>
</reference>
<dbReference type="GO" id="GO:0043139">
    <property type="term" value="F:5'-3' DNA helicase activity"/>
    <property type="evidence" value="ECO:0007669"/>
    <property type="project" value="UniProtKB-EC"/>
</dbReference>
<keyword evidence="1" id="KW-0378">Hydrolase</keyword>
<dbReference type="SUPFAM" id="SSF52540">
    <property type="entry name" value="P-loop containing nucleoside triphosphate hydrolases"/>
    <property type="match status" value="1"/>
</dbReference>
<name>A0A329T1K1_9STRA</name>
<dbReference type="InterPro" id="IPR027417">
    <property type="entry name" value="P-loop_NTPase"/>
</dbReference>
<accession>A0A329T1K1</accession>
<dbReference type="Proteomes" id="UP000251314">
    <property type="component" value="Unassembled WGS sequence"/>
</dbReference>
<comment type="similarity">
    <text evidence="1">Belongs to the helicase family.</text>
</comment>
<organism evidence="3 4">
    <name type="scientific">Phytophthora cactorum</name>
    <dbReference type="NCBI Taxonomy" id="29920"/>
    <lineage>
        <taxon>Eukaryota</taxon>
        <taxon>Sar</taxon>
        <taxon>Stramenopiles</taxon>
        <taxon>Oomycota</taxon>
        <taxon>Peronosporomycetes</taxon>
        <taxon>Peronosporales</taxon>
        <taxon>Peronosporaceae</taxon>
        <taxon>Phytophthora</taxon>
    </lineage>
</organism>
<dbReference type="STRING" id="29920.A0A329T1K1"/>
<dbReference type="GO" id="GO:0006310">
    <property type="term" value="P:DNA recombination"/>
    <property type="evidence" value="ECO:0007669"/>
    <property type="project" value="UniProtKB-KW"/>
</dbReference>
<dbReference type="OrthoDB" id="123886at2759"/>
<dbReference type="Pfam" id="PF05970">
    <property type="entry name" value="PIF1"/>
    <property type="match status" value="1"/>
</dbReference>
<feature type="domain" description="DNA helicase Pif1-like DEAD-box helicase" evidence="2">
    <location>
        <begin position="2"/>
        <end position="120"/>
    </location>
</feature>
<dbReference type="EC" id="5.6.2.3" evidence="1"/>
<dbReference type="GO" id="GO:0016887">
    <property type="term" value="F:ATP hydrolysis activity"/>
    <property type="evidence" value="ECO:0007669"/>
    <property type="project" value="RHEA"/>
</dbReference>
<keyword evidence="1" id="KW-0547">Nucleotide-binding</keyword>
<evidence type="ECO:0000259" key="2">
    <source>
        <dbReference type="Pfam" id="PF05970"/>
    </source>
</evidence>
<comment type="caution">
    <text evidence="3">The sequence shown here is derived from an EMBL/GenBank/DDBJ whole genome shotgun (WGS) entry which is preliminary data.</text>
</comment>
<keyword evidence="1" id="KW-0347">Helicase</keyword>
<dbReference type="AlphaFoldDB" id="A0A329T1K1"/>
<dbReference type="VEuPathDB" id="FungiDB:PC110_g2052"/>
<evidence type="ECO:0000313" key="3">
    <source>
        <dbReference type="EMBL" id="RAW41782.1"/>
    </source>
</evidence>
<keyword evidence="1" id="KW-0227">DNA damage</keyword>
<dbReference type="GO" id="GO:0000723">
    <property type="term" value="P:telomere maintenance"/>
    <property type="evidence" value="ECO:0007669"/>
    <property type="project" value="InterPro"/>
</dbReference>
<dbReference type="GO" id="GO:0005524">
    <property type="term" value="F:ATP binding"/>
    <property type="evidence" value="ECO:0007669"/>
    <property type="project" value="UniProtKB-KW"/>
</dbReference>
<dbReference type="GO" id="GO:0006281">
    <property type="term" value="P:DNA repair"/>
    <property type="evidence" value="ECO:0007669"/>
    <property type="project" value="UniProtKB-KW"/>
</dbReference>
<dbReference type="EMBL" id="MJFZ01000025">
    <property type="protein sequence ID" value="RAW41782.1"/>
    <property type="molecule type" value="Genomic_DNA"/>
</dbReference>
<dbReference type="PANTHER" id="PTHR10492">
    <property type="match status" value="1"/>
</dbReference>
<protein>
    <recommendedName>
        <fullName evidence="1">ATP-dependent DNA helicase</fullName>
        <ecNumber evidence="1">5.6.2.3</ecNumber>
    </recommendedName>
</protein>
<proteinExistence type="inferred from homology"/>
<evidence type="ECO:0000313" key="4">
    <source>
        <dbReference type="Proteomes" id="UP000251314"/>
    </source>
</evidence>
<keyword evidence="4" id="KW-1185">Reference proteome</keyword>
<comment type="cofactor">
    <cofactor evidence="1">
        <name>Mg(2+)</name>
        <dbReference type="ChEBI" id="CHEBI:18420"/>
    </cofactor>
</comment>
<keyword evidence="1" id="KW-0234">DNA repair</keyword>
<dbReference type="Gene3D" id="3.40.50.300">
    <property type="entry name" value="P-loop containing nucleotide triphosphate hydrolases"/>
    <property type="match status" value="1"/>
</dbReference>
<dbReference type="InterPro" id="IPR010285">
    <property type="entry name" value="DNA_helicase_pif1-like_DEAD"/>
</dbReference>
<comment type="catalytic activity">
    <reaction evidence="1">
        <text>ATP + H2O = ADP + phosphate + H(+)</text>
        <dbReference type="Rhea" id="RHEA:13065"/>
        <dbReference type="ChEBI" id="CHEBI:15377"/>
        <dbReference type="ChEBI" id="CHEBI:15378"/>
        <dbReference type="ChEBI" id="CHEBI:30616"/>
        <dbReference type="ChEBI" id="CHEBI:43474"/>
        <dbReference type="ChEBI" id="CHEBI:456216"/>
        <dbReference type="EC" id="5.6.2.3"/>
    </reaction>
</comment>
<evidence type="ECO:0000256" key="1">
    <source>
        <dbReference type="RuleBase" id="RU363044"/>
    </source>
</evidence>
<dbReference type="PANTHER" id="PTHR10492:SF57">
    <property type="entry name" value="ATP-DEPENDENT DNA HELICASE"/>
    <property type="match status" value="1"/>
</dbReference>